<evidence type="ECO:0000256" key="4">
    <source>
        <dbReference type="ARBA" id="ARBA00022614"/>
    </source>
</evidence>
<dbReference type="Gene3D" id="3.80.10.10">
    <property type="entry name" value="Ribonuclease Inhibitor"/>
    <property type="match status" value="1"/>
</dbReference>
<dbReference type="GO" id="GO:0005886">
    <property type="term" value="C:plasma membrane"/>
    <property type="evidence" value="ECO:0007669"/>
    <property type="project" value="UniProtKB-SubCell"/>
</dbReference>
<keyword evidence="6" id="KW-0677">Repeat</keyword>
<dbReference type="FunFam" id="3.80.10.10:FF:000383">
    <property type="entry name" value="Leucine-rich repeat receptor protein kinase EMS1"/>
    <property type="match status" value="1"/>
</dbReference>
<protein>
    <submittedName>
        <fullName evidence="11">Uncharacterized protein</fullName>
    </submittedName>
</protein>
<dbReference type="SUPFAM" id="SSF52058">
    <property type="entry name" value="L domain-like"/>
    <property type="match status" value="1"/>
</dbReference>
<evidence type="ECO:0000256" key="9">
    <source>
        <dbReference type="ARBA" id="ARBA00023170"/>
    </source>
</evidence>
<accession>A0ABD1M2K3</accession>
<evidence type="ECO:0000256" key="2">
    <source>
        <dbReference type="ARBA" id="ARBA00009592"/>
    </source>
</evidence>
<evidence type="ECO:0000256" key="10">
    <source>
        <dbReference type="ARBA" id="ARBA00023180"/>
    </source>
</evidence>
<keyword evidence="8" id="KW-0472">Membrane</keyword>
<evidence type="ECO:0000313" key="12">
    <source>
        <dbReference type="Proteomes" id="UP001603857"/>
    </source>
</evidence>
<dbReference type="EMBL" id="JBGMDY010000006">
    <property type="protein sequence ID" value="KAL2330022.1"/>
    <property type="molecule type" value="Genomic_DNA"/>
</dbReference>
<dbReference type="InterPro" id="IPR001611">
    <property type="entry name" value="Leu-rich_rpt"/>
</dbReference>
<proteinExistence type="inferred from homology"/>
<evidence type="ECO:0000256" key="7">
    <source>
        <dbReference type="ARBA" id="ARBA00022989"/>
    </source>
</evidence>
<keyword evidence="7" id="KW-1133">Transmembrane helix</keyword>
<evidence type="ECO:0000256" key="5">
    <source>
        <dbReference type="ARBA" id="ARBA00022692"/>
    </source>
</evidence>
<dbReference type="AlphaFoldDB" id="A0ABD1M2K3"/>
<comment type="caution">
    <text evidence="11">The sequence shown here is derived from an EMBL/GenBank/DDBJ whole genome shotgun (WGS) entry which is preliminary data.</text>
</comment>
<comment type="subcellular location">
    <subcellularLocation>
        <location evidence="1">Cell membrane</location>
        <topology evidence="1">Single-pass type I membrane protein</topology>
    </subcellularLocation>
</comment>
<comment type="similarity">
    <text evidence="2">Belongs to the RLP family.</text>
</comment>
<dbReference type="PANTHER" id="PTHR27004:SF460">
    <property type="entry name" value="RECEPTOR-LIKE PROTEIN 33"/>
    <property type="match status" value="1"/>
</dbReference>
<sequence length="336" mass="38010">MLDVVFSAPDMVMTFWVLCCQRTLILEGISTLDMVFYAPGMGCGRKCEGQERKRGHQKDERKVRCPATSTFPKFHIIDLSRNHFFGSFPAKIIQKWKSRKASNESQLHYEKSKYEKLLGRFGGVSYDNSYSFTIFKRMAMVYQHQKFYNLIVIDISSNNFNGEIPDVLGDITGIVLFNLSNNLLSGNIPSSLEKLSDLEAVDLSLNHLSGRIPRQLVELTLLSYFNNNLSGPIPQSKQFGTFESSFFEGNQGLCGNQLFKKGKVVAGIPFAPPSALGDDEDSGFFSECDRKIVLIGYGGGRWEWQWEALSIMRYLHGLKGFVGFLCICDFRCSHIF</sequence>
<dbReference type="InterPro" id="IPR032675">
    <property type="entry name" value="LRR_dom_sf"/>
</dbReference>
<name>A0ABD1M2K3_9FABA</name>
<evidence type="ECO:0000256" key="3">
    <source>
        <dbReference type="ARBA" id="ARBA00022475"/>
    </source>
</evidence>
<keyword evidence="5" id="KW-0812">Transmembrane</keyword>
<gene>
    <name evidence="11" type="ORF">Fmac_017603</name>
</gene>
<organism evidence="11 12">
    <name type="scientific">Flemingia macrophylla</name>
    <dbReference type="NCBI Taxonomy" id="520843"/>
    <lineage>
        <taxon>Eukaryota</taxon>
        <taxon>Viridiplantae</taxon>
        <taxon>Streptophyta</taxon>
        <taxon>Embryophyta</taxon>
        <taxon>Tracheophyta</taxon>
        <taxon>Spermatophyta</taxon>
        <taxon>Magnoliopsida</taxon>
        <taxon>eudicotyledons</taxon>
        <taxon>Gunneridae</taxon>
        <taxon>Pentapetalae</taxon>
        <taxon>rosids</taxon>
        <taxon>fabids</taxon>
        <taxon>Fabales</taxon>
        <taxon>Fabaceae</taxon>
        <taxon>Papilionoideae</taxon>
        <taxon>50 kb inversion clade</taxon>
        <taxon>NPAAA clade</taxon>
        <taxon>indigoferoid/millettioid clade</taxon>
        <taxon>Phaseoleae</taxon>
        <taxon>Flemingia</taxon>
    </lineage>
</organism>
<keyword evidence="3" id="KW-1003">Cell membrane</keyword>
<keyword evidence="12" id="KW-1185">Reference proteome</keyword>
<keyword evidence="10" id="KW-0325">Glycoprotein</keyword>
<dbReference type="Pfam" id="PF00560">
    <property type="entry name" value="LRR_1"/>
    <property type="match status" value="2"/>
</dbReference>
<dbReference type="PANTHER" id="PTHR27004">
    <property type="entry name" value="RECEPTOR-LIKE PROTEIN 12 ISOFORM X1"/>
    <property type="match status" value="1"/>
</dbReference>
<dbReference type="Proteomes" id="UP001603857">
    <property type="component" value="Unassembled WGS sequence"/>
</dbReference>
<evidence type="ECO:0000256" key="8">
    <source>
        <dbReference type="ARBA" id="ARBA00023136"/>
    </source>
</evidence>
<evidence type="ECO:0000313" key="11">
    <source>
        <dbReference type="EMBL" id="KAL2330022.1"/>
    </source>
</evidence>
<reference evidence="11 12" key="1">
    <citation type="submission" date="2024-08" db="EMBL/GenBank/DDBJ databases">
        <title>Insights into the chromosomal genome structure of Flemingia macrophylla.</title>
        <authorList>
            <person name="Ding Y."/>
            <person name="Zhao Y."/>
            <person name="Bi W."/>
            <person name="Wu M."/>
            <person name="Zhao G."/>
            <person name="Gong Y."/>
            <person name="Li W."/>
            <person name="Zhang P."/>
        </authorList>
    </citation>
    <scope>NUCLEOTIDE SEQUENCE [LARGE SCALE GENOMIC DNA]</scope>
    <source>
        <strain evidence="11">DYQJB</strain>
        <tissue evidence="11">Leaf</tissue>
    </source>
</reference>
<keyword evidence="4" id="KW-0433">Leucine-rich repeat</keyword>
<evidence type="ECO:0000256" key="6">
    <source>
        <dbReference type="ARBA" id="ARBA00022737"/>
    </source>
</evidence>
<keyword evidence="9" id="KW-0675">Receptor</keyword>
<evidence type="ECO:0000256" key="1">
    <source>
        <dbReference type="ARBA" id="ARBA00004251"/>
    </source>
</evidence>